<keyword evidence="5" id="KW-1185">Reference proteome</keyword>
<feature type="domain" description="Solute-binding protein family 3/N-terminal" evidence="3">
    <location>
        <begin position="36"/>
        <end position="264"/>
    </location>
</feature>
<proteinExistence type="predicted"/>
<dbReference type="Pfam" id="PF00497">
    <property type="entry name" value="SBP_bac_3"/>
    <property type="match status" value="1"/>
</dbReference>
<gene>
    <name evidence="4" type="primary">ehuB</name>
    <name evidence="4" type="ORF">ACFSQT_02610</name>
</gene>
<comment type="caution">
    <text evidence="4">The sequence shown here is derived from an EMBL/GenBank/DDBJ whole genome shotgun (WGS) entry which is preliminary data.</text>
</comment>
<keyword evidence="1 2" id="KW-0732">Signal</keyword>
<accession>A0ABW4W5Y8</accession>
<evidence type="ECO:0000313" key="4">
    <source>
        <dbReference type="EMBL" id="MFD2052061.1"/>
    </source>
</evidence>
<dbReference type="EMBL" id="JBHUGY010000003">
    <property type="protein sequence ID" value="MFD2052061.1"/>
    <property type="molecule type" value="Genomic_DNA"/>
</dbReference>
<organism evidence="4 5">
    <name type="scientific">Mesorhizobium calcicola</name>
    <dbReference type="NCBI Taxonomy" id="1300310"/>
    <lineage>
        <taxon>Bacteria</taxon>
        <taxon>Pseudomonadati</taxon>
        <taxon>Pseudomonadota</taxon>
        <taxon>Alphaproteobacteria</taxon>
        <taxon>Hyphomicrobiales</taxon>
        <taxon>Phyllobacteriaceae</taxon>
        <taxon>Mesorhizobium</taxon>
    </lineage>
</organism>
<evidence type="ECO:0000256" key="1">
    <source>
        <dbReference type="ARBA" id="ARBA00022729"/>
    </source>
</evidence>
<sequence length="280" mass="29483">MKAIITTFVATIALSAMAASTAASGPLKDRVAAGQSIRIGYSNEVPTAYSAADGKPTGFVNDITLAVLKKMGYEKIEPVQTEWGGLIPGLNAGRFDIITGGMFILAARCENVKFSEPIYKMGDAFLVPKGNPKGLVNYEHIHDTGATMVTGSGYANIAHAKAAGVDATKIMEVPGPTEILAAMQAGRADVGAGTPILVKQLADSSGGKLEATNSAAMPKDSFNWGGLAFTKADQDFVDEFNAALKDYVGSQEMMTAVAKYGYDKDWLPGEAKTEWICANR</sequence>
<name>A0ABW4W5Y8_9HYPH</name>
<feature type="chain" id="PRO_5045064660" evidence="2">
    <location>
        <begin position="19"/>
        <end position="280"/>
    </location>
</feature>
<dbReference type="RefSeq" id="WP_379016859.1">
    <property type="nucleotide sequence ID" value="NZ_JBHUGY010000003.1"/>
</dbReference>
<dbReference type="SMART" id="SM00062">
    <property type="entry name" value="PBPb"/>
    <property type="match status" value="1"/>
</dbReference>
<evidence type="ECO:0000256" key="2">
    <source>
        <dbReference type="SAM" id="SignalP"/>
    </source>
</evidence>
<evidence type="ECO:0000313" key="5">
    <source>
        <dbReference type="Proteomes" id="UP001597349"/>
    </source>
</evidence>
<dbReference type="SUPFAM" id="SSF53850">
    <property type="entry name" value="Periplasmic binding protein-like II"/>
    <property type="match status" value="1"/>
</dbReference>
<reference evidence="5" key="1">
    <citation type="journal article" date="2019" name="Int. J. Syst. Evol. Microbiol.">
        <title>The Global Catalogue of Microorganisms (GCM) 10K type strain sequencing project: providing services to taxonomists for standard genome sequencing and annotation.</title>
        <authorList>
            <consortium name="The Broad Institute Genomics Platform"/>
            <consortium name="The Broad Institute Genome Sequencing Center for Infectious Disease"/>
            <person name="Wu L."/>
            <person name="Ma J."/>
        </authorList>
    </citation>
    <scope>NUCLEOTIDE SEQUENCE [LARGE SCALE GENOMIC DNA]</scope>
    <source>
        <strain evidence="5">CGMCC 1.16226</strain>
    </source>
</reference>
<dbReference type="PANTHER" id="PTHR35936:SF17">
    <property type="entry name" value="ARGININE-BINDING EXTRACELLULAR PROTEIN ARTP"/>
    <property type="match status" value="1"/>
</dbReference>
<dbReference type="Gene3D" id="3.40.190.10">
    <property type="entry name" value="Periplasmic binding protein-like II"/>
    <property type="match status" value="2"/>
</dbReference>
<protein>
    <submittedName>
        <fullName evidence="4">Ectoine/hydroxyectoine ABC transporter substrate-binding protein EhuB</fullName>
    </submittedName>
</protein>
<dbReference type="Proteomes" id="UP001597349">
    <property type="component" value="Unassembled WGS sequence"/>
</dbReference>
<dbReference type="InterPro" id="IPR001638">
    <property type="entry name" value="Solute-binding_3/MltF_N"/>
</dbReference>
<evidence type="ECO:0000259" key="3">
    <source>
        <dbReference type="SMART" id="SM00062"/>
    </source>
</evidence>
<feature type="signal peptide" evidence="2">
    <location>
        <begin position="1"/>
        <end position="18"/>
    </location>
</feature>
<dbReference type="InterPro" id="IPR014337">
    <property type="entry name" value="Ectoine_EhuB"/>
</dbReference>
<dbReference type="NCBIfam" id="TIGR02995">
    <property type="entry name" value="ectoine_ehuB"/>
    <property type="match status" value="1"/>
</dbReference>
<dbReference type="PANTHER" id="PTHR35936">
    <property type="entry name" value="MEMBRANE-BOUND LYTIC MUREIN TRANSGLYCOSYLASE F"/>
    <property type="match status" value="1"/>
</dbReference>